<name>B6CMJ2_9VIRU</name>
<accession>B6CMJ2</accession>
<dbReference type="EMBL" id="HM117903">
    <property type="protein sequence ID" value="ADI60335.1"/>
    <property type="molecule type" value="Genomic_RNA"/>
</dbReference>
<dbReference type="EMBL" id="EU330452">
    <property type="protein sequence ID" value="ACA63028.1"/>
    <property type="molecule type" value="Genomic_RNA"/>
</dbReference>
<gene>
    <name evidence="6" type="primary">p14</name>
</gene>
<dbReference type="EMBL" id="KX665537">
    <property type="protein sequence ID" value="AQT03621.1"/>
    <property type="molecule type" value="Genomic_RNA"/>
</dbReference>
<reference evidence="1" key="1">
    <citation type="journal article" date="2009" name="J. Gen. Virol.">
        <title>A single U/C nucleotide substitution changing alanine to valine in the beet necrotic yellow vein virus P25 protein promotes increased virus accumulation in roots of mechanically inoculated, partially resistant sugar beet seedlings.</title>
        <authorList>
            <person name="Koenig R."/>
            <person name="Loss S."/>
            <person name="Specht J."/>
            <person name="Varrelmann M."/>
            <person name="Luddecke P."/>
            <person name="Deml G."/>
        </authorList>
    </citation>
    <scope>NUCLEOTIDE SEQUENCE</scope>
    <source>
        <strain evidence="1">E12</strain>
        <strain evidence="2">S8</strain>
    </source>
</reference>
<evidence type="ECO:0000313" key="2">
    <source>
        <dbReference type="EMBL" id="ACA63028.1"/>
    </source>
</evidence>
<dbReference type="Pfam" id="PF07255">
    <property type="entry name" value="Benyvirus_14KDa"/>
    <property type="match status" value="1"/>
</dbReference>
<organism evidence="1">
    <name type="scientific">Beet necrotic yellow vein virus</name>
    <dbReference type="NCBI Taxonomy" id="31721"/>
    <lineage>
        <taxon>Viruses</taxon>
        <taxon>Riboviria</taxon>
        <taxon>Orthornavirae</taxon>
        <taxon>Kitrinoviricota</taxon>
        <taxon>Alsuviricetes</taxon>
        <taxon>Hepelivirales</taxon>
        <taxon>Benyviridae</taxon>
        <taxon>Benyvirus</taxon>
        <taxon>Benyvirus necrobetae</taxon>
    </lineage>
</organism>
<reference evidence="3" key="2">
    <citation type="submission" date="2010-04" db="EMBL/GenBank/DDBJ databases">
        <title>BNYVV RNA-1 and -2 infectious clones from Pithivier isolate.</title>
        <authorList>
            <person name="Gilmer D."/>
            <person name="Ratti C."/>
            <person name="D'Alonzo M."/>
            <person name="Rubies Autonell C."/>
        </authorList>
    </citation>
    <scope>NUCLEOTIDE SEQUENCE</scope>
    <source>
        <strain evidence="3">Pithivier</strain>
    </source>
</reference>
<dbReference type="EMBL" id="MZ836263">
    <property type="protein sequence ID" value="UCJ02342.1"/>
    <property type="molecule type" value="Genomic_RNA"/>
</dbReference>
<reference evidence="4" key="3">
    <citation type="submission" date="2016-08" db="EMBL/GenBank/DDBJ databases">
        <title>Construction of infectious full-length cDNA clones of Beet soil-borne mosaic virus and Beet necrotic yellow vein virus A-type by isothermal in vitro recombination analysis of systemic movement, vector transmissions and transreplication properties.</title>
        <authorList>
            <person name="Laufer M."/>
            <person name="Mohammad H."/>
            <person name="Varrelmann M."/>
            <person name="Maiss E."/>
        </authorList>
    </citation>
    <scope>NUCLEOTIDE SEQUENCE</scope>
    <source>
        <strain evidence="4">PV0467/Yu2</strain>
    </source>
</reference>
<proteinExistence type="predicted"/>
<evidence type="ECO:0000313" key="1">
    <source>
        <dbReference type="EMBL" id="ACA63022.1"/>
    </source>
</evidence>
<reference evidence="6" key="6">
    <citation type="journal article" date="2020" name="Viruses">
        <title>RNAseq Analysis of Rhizomania-Infected Sugar Beet Provides the First Genome Sequence of Beet Necrotic Yellow Vein Virus from the USA and Identifies a Novel Alphanecrovirus and Putative Satellite Viruses.</title>
        <authorList>
            <person name="Weiland J.J."/>
            <person name="Sharma Poudel R."/>
            <person name="Flobinus A."/>
            <person name="Cook D.E."/>
            <person name="Secor G.A."/>
            <person name="Bolton M.D."/>
        </authorList>
    </citation>
    <scope>NUCLEOTIDE SEQUENCE</scope>
    <source>
        <strain evidence="6">USA2020</strain>
    </source>
</reference>
<dbReference type="EMBL" id="EU330451">
    <property type="protein sequence ID" value="ACA63022.1"/>
    <property type="molecule type" value="Genomic_RNA"/>
</dbReference>
<reference evidence="5" key="4">
    <citation type="submission" date="2018-03" db="EMBL/GenBank/DDBJ databases">
        <authorList>
            <person name="Camelo Garcia V.M."/>
            <person name="Nagata T."/>
            <person name="da Silva Andrade S.C."/>
            <person name="Rezende J.A.M."/>
        </authorList>
    </citation>
    <scope>NUCLEOTIDE SEQUENCE</scope>
    <source>
        <strain evidence="5">Brazilian</strain>
    </source>
</reference>
<evidence type="ECO:0000313" key="6">
    <source>
        <dbReference type="EMBL" id="QMS47735.1"/>
    </source>
</evidence>
<evidence type="ECO:0000313" key="7">
    <source>
        <dbReference type="EMBL" id="UCJ02342.1"/>
    </source>
</evidence>
<sequence>MSMGMVDSLCVFVGRVITEGSESVEGVERFSIKFSEWKLFTTAVYVEYRQLGEKECSLKDVGRLHFNMSCVKCCRKLKCKKQNKNHSKHVQNGYLRKVRNFSILGVCGDCCESFTLADEKHHVIVDPEV</sequence>
<evidence type="ECO:0000313" key="4">
    <source>
        <dbReference type="EMBL" id="AQT03621.1"/>
    </source>
</evidence>
<protein>
    <submittedName>
        <fullName evidence="1">14K silencing suppressor protein</fullName>
    </submittedName>
    <submittedName>
        <fullName evidence="3 7">14k protein</fullName>
    </submittedName>
    <submittedName>
        <fullName evidence="4">RNA silencing suppressor</fullName>
    </submittedName>
    <submittedName>
        <fullName evidence="6">p14</fullName>
    </submittedName>
</protein>
<dbReference type="EMBL" id="MH106727">
    <property type="protein sequence ID" value="AYV75110.1"/>
    <property type="molecule type" value="Genomic_RNA"/>
</dbReference>
<dbReference type="EMBL" id="MT227165">
    <property type="protein sequence ID" value="QMS47735.1"/>
    <property type="molecule type" value="Genomic_RNA"/>
</dbReference>
<reference evidence="7" key="7">
    <citation type="submission" date="2021-08" db="EMBL/GenBank/DDBJ databases">
        <title>Generation of an infectious BNYVV P-type clone - the P-type causes more severe symptoms than the A-type.</title>
        <authorList>
            <person name="Muellender M.M."/>
            <person name="Varrelmann M."/>
            <person name="Maiss E."/>
            <person name="Liebe S."/>
        </authorList>
    </citation>
    <scope>NUCLEOTIDE SEQUENCE</scope>
</reference>
<evidence type="ECO:0000313" key="5">
    <source>
        <dbReference type="EMBL" id="AYV75110.1"/>
    </source>
</evidence>
<evidence type="ECO:0000313" key="3">
    <source>
        <dbReference type="EMBL" id="ADI60335.1"/>
    </source>
</evidence>
<reference evidence="5" key="5">
    <citation type="journal article" date="2019" name="Eur. J. Plant Pathol.">
        <title>Effect of rhizomania on red table-beet biomass production and molecular characterization of an isolate of Beet necrotic yellow vein virus from Brazil.</title>
        <authorList>
            <person name="Camelo-Garcia V.M."/>
            <person name="Edwards Molina J.P."/>
            <person name="Nagata T."/>
            <person name="Rezende J.A.M."/>
            <person name="Silva J.M.F."/>
        </authorList>
    </citation>
    <scope>NUCLEOTIDE SEQUENCE</scope>
    <source>
        <strain evidence="5">Brazilian</strain>
    </source>
</reference>